<dbReference type="Proteomes" id="UP001437256">
    <property type="component" value="Unassembled WGS sequence"/>
</dbReference>
<accession>A0ABR3ADU0</accession>
<proteinExistence type="predicted"/>
<reference evidence="2 3" key="1">
    <citation type="submission" date="2024-05" db="EMBL/GenBank/DDBJ databases">
        <title>A draft genome resource for the thread blight pathogen Marasmius tenuissimus strain MS-2.</title>
        <authorList>
            <person name="Yulfo-Soto G.E."/>
            <person name="Baruah I.K."/>
            <person name="Amoako-Attah I."/>
            <person name="Bukari Y."/>
            <person name="Meinhardt L.W."/>
            <person name="Bailey B.A."/>
            <person name="Cohen S.P."/>
        </authorList>
    </citation>
    <scope>NUCLEOTIDE SEQUENCE [LARGE SCALE GENOMIC DNA]</scope>
    <source>
        <strain evidence="2 3">MS-2</strain>
    </source>
</reference>
<evidence type="ECO:0000313" key="3">
    <source>
        <dbReference type="Proteomes" id="UP001437256"/>
    </source>
</evidence>
<organism evidence="2 3">
    <name type="scientific">Marasmius tenuissimus</name>
    <dbReference type="NCBI Taxonomy" id="585030"/>
    <lineage>
        <taxon>Eukaryota</taxon>
        <taxon>Fungi</taxon>
        <taxon>Dikarya</taxon>
        <taxon>Basidiomycota</taxon>
        <taxon>Agaricomycotina</taxon>
        <taxon>Agaricomycetes</taxon>
        <taxon>Agaricomycetidae</taxon>
        <taxon>Agaricales</taxon>
        <taxon>Marasmiineae</taxon>
        <taxon>Marasmiaceae</taxon>
        <taxon>Marasmius</taxon>
    </lineage>
</organism>
<comment type="caution">
    <text evidence="2">The sequence shown here is derived from an EMBL/GenBank/DDBJ whole genome shotgun (WGS) entry which is preliminary data.</text>
</comment>
<sequence length="274" mass="30065">MSLLSTKLTRTYADVVDFMVKAEVVREALRAPVTALRQDTTYTTELLEDIEDAAVMYRRVVLELSGWSDARFTCWKKRSESVTALGARDDCLRIVGQALAERLTNEGINHQLVFAGDISGTASTAEDTVFLENLTAKGLDAIIKGVKTGAPLSKPFKLDLGIIGTPVDGTESKNAVHLSTFQAVFRVSDLTTHPSRPRQKRKKTETNLTRPVRKSTLEPCPNSNQDNGSLVRRTKAKHTHPPSSISSCSTSNVKINDPSLLDFLTSFVARCSDI</sequence>
<evidence type="ECO:0000256" key="1">
    <source>
        <dbReference type="SAM" id="MobiDB-lite"/>
    </source>
</evidence>
<dbReference type="EMBL" id="JBBXMP010000003">
    <property type="protein sequence ID" value="KAL0071542.1"/>
    <property type="molecule type" value="Genomic_DNA"/>
</dbReference>
<feature type="region of interest" description="Disordered" evidence="1">
    <location>
        <begin position="189"/>
        <end position="251"/>
    </location>
</feature>
<evidence type="ECO:0000313" key="2">
    <source>
        <dbReference type="EMBL" id="KAL0071542.1"/>
    </source>
</evidence>
<name>A0ABR3ADU0_9AGAR</name>
<gene>
    <name evidence="2" type="ORF">AAF712_001399</name>
</gene>
<protein>
    <submittedName>
        <fullName evidence="2">Uncharacterized protein</fullName>
    </submittedName>
</protein>
<keyword evidence="3" id="KW-1185">Reference proteome</keyword>